<sequence>EVLKFTYICECGAIYCDNCARALINLENICWVCDVPIDYSKPVKQIEEEPGEITFDKKYK</sequence>
<dbReference type="EMBL" id="BART01031816">
    <property type="protein sequence ID" value="GAH17525.1"/>
    <property type="molecule type" value="Genomic_DNA"/>
</dbReference>
<proteinExistence type="predicted"/>
<accession>X1EB03</accession>
<gene>
    <name evidence="1" type="ORF">S01H4_55175</name>
</gene>
<reference evidence="1" key="1">
    <citation type="journal article" date="2014" name="Front. Microbiol.">
        <title>High frequency of phylogenetically diverse reductive dehalogenase-homologous genes in deep subseafloor sedimentary metagenomes.</title>
        <authorList>
            <person name="Kawai M."/>
            <person name="Futagami T."/>
            <person name="Toyoda A."/>
            <person name="Takaki Y."/>
            <person name="Nishi S."/>
            <person name="Hori S."/>
            <person name="Arai W."/>
            <person name="Tsubouchi T."/>
            <person name="Morono Y."/>
            <person name="Uchiyama I."/>
            <person name="Ito T."/>
            <person name="Fujiyama A."/>
            <person name="Inagaki F."/>
            <person name="Takami H."/>
        </authorList>
    </citation>
    <scope>NUCLEOTIDE SEQUENCE</scope>
    <source>
        <strain evidence="1">Expedition CK06-06</strain>
    </source>
</reference>
<feature type="non-terminal residue" evidence="1">
    <location>
        <position position="1"/>
    </location>
</feature>
<comment type="caution">
    <text evidence="1">The sequence shown here is derived from an EMBL/GenBank/DDBJ whole genome shotgun (WGS) entry which is preliminary data.</text>
</comment>
<name>X1EB03_9ZZZZ</name>
<evidence type="ECO:0000313" key="1">
    <source>
        <dbReference type="EMBL" id="GAH17525.1"/>
    </source>
</evidence>
<protein>
    <submittedName>
        <fullName evidence="1">Uncharacterized protein</fullName>
    </submittedName>
</protein>
<organism evidence="1">
    <name type="scientific">marine sediment metagenome</name>
    <dbReference type="NCBI Taxonomy" id="412755"/>
    <lineage>
        <taxon>unclassified sequences</taxon>
        <taxon>metagenomes</taxon>
        <taxon>ecological metagenomes</taxon>
    </lineage>
</organism>
<dbReference type="AlphaFoldDB" id="X1EB03"/>